<accession>A0ABV2N9A8</accession>
<sequence length="242" mass="28074">MTSTTETGKHPDETLEELARRYGTDKITDHDYIRHYVRHFEEMRCERMHVLEIGIGGYEGAETGGAGLRMWRDYFYNSIVYGLDYEKKTIDEPRIKVFQGNQADPVAIANIINSVDGRLLDIVIDDGSHRSEHVVTTFMMLFPYVRDGGWYVVEDTQTSYWHDFGGNSYDLNDNRTTMTFFKARIDSMNWMEQHRPALIPDYADLHIVEMHFYHNLIFVRKGSNRGPSNIVKGNIIRGHLGV</sequence>
<dbReference type="InterPro" id="IPR029063">
    <property type="entry name" value="SAM-dependent_MTases_sf"/>
</dbReference>
<name>A0ABV2N9A8_9HYPH</name>
<dbReference type="InterPro" id="IPR007072">
    <property type="entry name" value="RNMT_CmcI"/>
</dbReference>
<proteinExistence type="predicted"/>
<dbReference type="SUPFAM" id="SSF53335">
    <property type="entry name" value="S-adenosyl-L-methionine-dependent methyltransferases"/>
    <property type="match status" value="1"/>
</dbReference>
<organism evidence="1 2">
    <name type="scientific">Methylobacterium radiotolerans</name>
    <dbReference type="NCBI Taxonomy" id="31998"/>
    <lineage>
        <taxon>Bacteria</taxon>
        <taxon>Pseudomonadati</taxon>
        <taxon>Pseudomonadota</taxon>
        <taxon>Alphaproteobacteria</taxon>
        <taxon>Hyphomicrobiales</taxon>
        <taxon>Methylobacteriaceae</taxon>
        <taxon>Methylobacterium</taxon>
    </lineage>
</organism>
<evidence type="ECO:0000313" key="2">
    <source>
        <dbReference type="Proteomes" id="UP001549119"/>
    </source>
</evidence>
<dbReference type="RefSeq" id="WP_209650121.1">
    <property type="nucleotide sequence ID" value="NZ_JBEPNV010000001.1"/>
</dbReference>
<gene>
    <name evidence="1" type="ORF">ABIC20_000374</name>
</gene>
<comment type="caution">
    <text evidence="1">The sequence shown here is derived from an EMBL/GenBank/DDBJ whole genome shotgun (WGS) entry which is preliminary data.</text>
</comment>
<protein>
    <submittedName>
        <fullName evidence="1">Uncharacterized protein</fullName>
    </submittedName>
</protein>
<dbReference type="Proteomes" id="UP001549119">
    <property type="component" value="Unassembled WGS sequence"/>
</dbReference>
<dbReference type="EMBL" id="JBEPNW010000002">
    <property type="protein sequence ID" value="MET3863065.1"/>
    <property type="molecule type" value="Genomic_DNA"/>
</dbReference>
<dbReference type="Pfam" id="PF04989">
    <property type="entry name" value="RMNT_CmcI"/>
    <property type="match status" value="1"/>
</dbReference>
<dbReference type="Gene3D" id="3.40.50.150">
    <property type="entry name" value="Vaccinia Virus protein VP39"/>
    <property type="match status" value="1"/>
</dbReference>
<reference evidence="1 2" key="1">
    <citation type="submission" date="2024-06" db="EMBL/GenBank/DDBJ databases">
        <title>Genomics of switchgrass bacterial isolates.</title>
        <authorList>
            <person name="Shade A."/>
        </authorList>
    </citation>
    <scope>NUCLEOTIDE SEQUENCE [LARGE SCALE GENOMIC DNA]</scope>
    <source>
        <strain evidence="1 2">PvP084</strain>
    </source>
</reference>
<evidence type="ECO:0000313" key="1">
    <source>
        <dbReference type="EMBL" id="MET3863065.1"/>
    </source>
</evidence>
<keyword evidence="2" id="KW-1185">Reference proteome</keyword>